<evidence type="ECO:0000313" key="7">
    <source>
        <dbReference type="Proteomes" id="UP000593571"/>
    </source>
</evidence>
<dbReference type="Proteomes" id="UP000593571">
    <property type="component" value="Unassembled WGS sequence"/>
</dbReference>
<dbReference type="Gene3D" id="2.130.10.10">
    <property type="entry name" value="YVTN repeat-like/Quinoprotein amine dehydrogenase"/>
    <property type="match status" value="1"/>
</dbReference>
<dbReference type="SUPFAM" id="SSF50978">
    <property type="entry name" value="WD40 repeat-like"/>
    <property type="match status" value="1"/>
</dbReference>
<dbReference type="InterPro" id="IPR001680">
    <property type="entry name" value="WD40_rpt"/>
</dbReference>
<evidence type="ECO:0000256" key="3">
    <source>
        <dbReference type="ARBA" id="ARBA00038394"/>
    </source>
</evidence>
<dbReference type="GO" id="GO:0002183">
    <property type="term" value="P:cytoplasmic translational initiation"/>
    <property type="evidence" value="ECO:0007669"/>
    <property type="project" value="TreeGrafter"/>
</dbReference>
<evidence type="ECO:0000256" key="2">
    <source>
        <dbReference type="ARBA" id="ARBA00022737"/>
    </source>
</evidence>
<name>A0A7J8JG83_ROUAE</name>
<protein>
    <recommendedName>
        <fullName evidence="4">Serine-threonine kinase receptor-associated protein</fullName>
    </recommendedName>
</protein>
<keyword evidence="2" id="KW-0677">Repeat</keyword>
<reference evidence="6 7" key="1">
    <citation type="journal article" date="2020" name="Nature">
        <title>Six reference-quality genomes reveal evolution of bat adaptations.</title>
        <authorList>
            <person name="Jebb D."/>
            <person name="Huang Z."/>
            <person name="Pippel M."/>
            <person name="Hughes G.M."/>
            <person name="Lavrichenko K."/>
            <person name="Devanna P."/>
            <person name="Winkler S."/>
            <person name="Jermiin L.S."/>
            <person name="Skirmuntt E.C."/>
            <person name="Katzourakis A."/>
            <person name="Burkitt-Gray L."/>
            <person name="Ray D.A."/>
            <person name="Sullivan K.A.M."/>
            <person name="Roscito J.G."/>
            <person name="Kirilenko B.M."/>
            <person name="Davalos L.M."/>
            <person name="Corthals A.P."/>
            <person name="Power M.L."/>
            <person name="Jones G."/>
            <person name="Ransome R.D."/>
            <person name="Dechmann D.K.N."/>
            <person name="Locatelli A.G."/>
            <person name="Puechmaille S.J."/>
            <person name="Fedrigo O."/>
            <person name="Jarvis E.D."/>
            <person name="Hiller M."/>
            <person name="Vernes S.C."/>
            <person name="Myers E.W."/>
            <person name="Teeling E.C."/>
        </authorList>
    </citation>
    <scope>NUCLEOTIDE SEQUENCE [LARGE SCALE GENOMIC DNA]</scope>
    <source>
        <strain evidence="6">MRouAeg1</strain>
        <tissue evidence="6">Muscle</tissue>
    </source>
</reference>
<evidence type="ECO:0000256" key="5">
    <source>
        <dbReference type="PROSITE-ProRule" id="PRU00221"/>
    </source>
</evidence>
<dbReference type="InterPro" id="IPR015943">
    <property type="entry name" value="WD40/YVTN_repeat-like_dom_sf"/>
</dbReference>
<dbReference type="InterPro" id="IPR036322">
    <property type="entry name" value="WD40_repeat_dom_sf"/>
</dbReference>
<proteinExistence type="inferred from homology"/>
<evidence type="ECO:0000256" key="4">
    <source>
        <dbReference type="ARBA" id="ARBA00040390"/>
    </source>
</evidence>
<gene>
    <name evidence="6" type="ORF">HJG63_010202</name>
</gene>
<dbReference type="PANTHER" id="PTHR19877">
    <property type="entry name" value="EUKARYOTIC TRANSLATION INITIATION FACTOR 3 SUBUNIT I"/>
    <property type="match status" value="1"/>
</dbReference>
<dbReference type="GO" id="GO:0003743">
    <property type="term" value="F:translation initiation factor activity"/>
    <property type="evidence" value="ECO:0007669"/>
    <property type="project" value="TreeGrafter"/>
</dbReference>
<dbReference type="GO" id="GO:0003723">
    <property type="term" value="F:RNA binding"/>
    <property type="evidence" value="ECO:0007669"/>
    <property type="project" value="TreeGrafter"/>
</dbReference>
<evidence type="ECO:0000256" key="1">
    <source>
        <dbReference type="ARBA" id="ARBA00022574"/>
    </source>
</evidence>
<accession>A0A7J8JG83</accession>
<dbReference type="AlphaFoldDB" id="A0A7J8JG83"/>
<evidence type="ECO:0000313" key="6">
    <source>
        <dbReference type="EMBL" id="KAF6495867.1"/>
    </source>
</evidence>
<dbReference type="SMART" id="SM00320">
    <property type="entry name" value="WD40"/>
    <property type="match status" value="2"/>
</dbReference>
<sequence length="201" mass="22831">MEAAGPTRDQLSCPDMWLGLWDNIIMFCMDKQMGYQCYVSFFDLQDPSQIDNNEPYMKISCNDSKITSAAWGPLEECSIMGHESGELNQYSGKPGEVLVNVKEHSQQINDIQLSRDMTMFVTISKDNTAKLFDSTALEHQKTSWTECPINSATLSLNYDHVVVRKPWMKPSLLPGLESLRPSSSMWPLKKILEESRVTLNL</sequence>
<comment type="caution">
    <text evidence="6">The sequence shown here is derived from an EMBL/GenBank/DDBJ whole genome shotgun (WGS) entry which is preliminary data.</text>
</comment>
<feature type="repeat" description="WD" evidence="5">
    <location>
        <begin position="101"/>
        <end position="142"/>
    </location>
</feature>
<dbReference type="PANTHER" id="PTHR19877:SF1">
    <property type="entry name" value="EUKARYOTIC TRANSLATION INITIATION FACTOR 3 SUBUNIT I"/>
    <property type="match status" value="1"/>
</dbReference>
<dbReference type="PROSITE" id="PS50082">
    <property type="entry name" value="WD_REPEATS_2"/>
    <property type="match status" value="1"/>
</dbReference>
<dbReference type="GO" id="GO:0071541">
    <property type="term" value="C:eukaryotic translation initiation factor 3 complex, eIF3m"/>
    <property type="evidence" value="ECO:0007669"/>
    <property type="project" value="TreeGrafter"/>
</dbReference>
<dbReference type="EMBL" id="JACASE010000002">
    <property type="protein sequence ID" value="KAF6495867.1"/>
    <property type="molecule type" value="Genomic_DNA"/>
</dbReference>
<keyword evidence="1 5" id="KW-0853">WD repeat</keyword>
<comment type="similarity">
    <text evidence="3">Belongs to the WD repeat STRAP family.</text>
</comment>
<keyword evidence="7" id="KW-1185">Reference proteome</keyword>
<organism evidence="6 7">
    <name type="scientific">Rousettus aegyptiacus</name>
    <name type="common">Egyptian fruit bat</name>
    <name type="synonym">Pteropus aegyptiacus</name>
    <dbReference type="NCBI Taxonomy" id="9407"/>
    <lineage>
        <taxon>Eukaryota</taxon>
        <taxon>Metazoa</taxon>
        <taxon>Chordata</taxon>
        <taxon>Craniata</taxon>
        <taxon>Vertebrata</taxon>
        <taxon>Euteleostomi</taxon>
        <taxon>Mammalia</taxon>
        <taxon>Eutheria</taxon>
        <taxon>Laurasiatheria</taxon>
        <taxon>Chiroptera</taxon>
        <taxon>Yinpterochiroptera</taxon>
        <taxon>Pteropodoidea</taxon>
        <taxon>Pteropodidae</taxon>
        <taxon>Rousettinae</taxon>
        <taxon>Rousettus</taxon>
    </lineage>
</organism>